<keyword evidence="2" id="KW-1185">Reference proteome</keyword>
<dbReference type="EMBL" id="JARJLG010000331">
    <property type="protein sequence ID" value="KAJ7716472.1"/>
    <property type="molecule type" value="Genomic_DNA"/>
</dbReference>
<feature type="non-terminal residue" evidence="1">
    <location>
        <position position="1"/>
    </location>
</feature>
<dbReference type="GO" id="GO:0004497">
    <property type="term" value="F:monooxygenase activity"/>
    <property type="evidence" value="ECO:0007669"/>
    <property type="project" value="UniProtKB-KW"/>
</dbReference>
<protein>
    <submittedName>
        <fullName evidence="1">Cytochrome P450 monooxygenase pc-5</fullName>
    </submittedName>
</protein>
<evidence type="ECO:0000313" key="1">
    <source>
        <dbReference type="EMBL" id="KAJ7716472.1"/>
    </source>
</evidence>
<comment type="caution">
    <text evidence="1">The sequence shown here is derived from an EMBL/GenBank/DDBJ whole genome shotgun (WGS) entry which is preliminary data.</text>
</comment>
<feature type="non-terminal residue" evidence="1">
    <location>
        <position position="64"/>
    </location>
</feature>
<organism evidence="1 2">
    <name type="scientific">Mycena maculata</name>
    <dbReference type="NCBI Taxonomy" id="230809"/>
    <lineage>
        <taxon>Eukaryota</taxon>
        <taxon>Fungi</taxon>
        <taxon>Dikarya</taxon>
        <taxon>Basidiomycota</taxon>
        <taxon>Agaricomycotina</taxon>
        <taxon>Agaricomycetes</taxon>
        <taxon>Agaricomycetidae</taxon>
        <taxon>Agaricales</taxon>
        <taxon>Marasmiineae</taxon>
        <taxon>Mycenaceae</taxon>
        <taxon>Mycena</taxon>
    </lineage>
</organism>
<accession>A0AAD7MGI1</accession>
<dbReference type="AlphaFoldDB" id="A0AAD7MGI1"/>
<keyword evidence="1" id="KW-0503">Monooxygenase</keyword>
<sequence length="64" mass="7309">CIGQEFAPNLAGFFFVKLLQRFQSFRLAPNFWHCLHSGTPGRQGVEKIFHAVHLMLHSKGGLWV</sequence>
<name>A0AAD7MGI1_9AGAR</name>
<keyword evidence="1" id="KW-0560">Oxidoreductase</keyword>
<evidence type="ECO:0000313" key="2">
    <source>
        <dbReference type="Proteomes" id="UP001215280"/>
    </source>
</evidence>
<gene>
    <name evidence="1" type="ORF">DFH07DRAFT_725526</name>
</gene>
<dbReference type="Proteomes" id="UP001215280">
    <property type="component" value="Unassembled WGS sequence"/>
</dbReference>
<proteinExistence type="predicted"/>
<reference evidence="1" key="1">
    <citation type="submission" date="2023-03" db="EMBL/GenBank/DDBJ databases">
        <title>Massive genome expansion in bonnet fungi (Mycena s.s.) driven by repeated elements and novel gene families across ecological guilds.</title>
        <authorList>
            <consortium name="Lawrence Berkeley National Laboratory"/>
            <person name="Harder C.B."/>
            <person name="Miyauchi S."/>
            <person name="Viragh M."/>
            <person name="Kuo A."/>
            <person name="Thoen E."/>
            <person name="Andreopoulos B."/>
            <person name="Lu D."/>
            <person name="Skrede I."/>
            <person name="Drula E."/>
            <person name="Henrissat B."/>
            <person name="Morin E."/>
            <person name="Kohler A."/>
            <person name="Barry K."/>
            <person name="LaButti K."/>
            <person name="Morin E."/>
            <person name="Salamov A."/>
            <person name="Lipzen A."/>
            <person name="Mereny Z."/>
            <person name="Hegedus B."/>
            <person name="Baldrian P."/>
            <person name="Stursova M."/>
            <person name="Weitz H."/>
            <person name="Taylor A."/>
            <person name="Grigoriev I.V."/>
            <person name="Nagy L.G."/>
            <person name="Martin F."/>
            <person name="Kauserud H."/>
        </authorList>
    </citation>
    <scope>NUCLEOTIDE SEQUENCE</scope>
    <source>
        <strain evidence="1">CBHHK188m</strain>
    </source>
</reference>